<dbReference type="SMART" id="SM00739">
    <property type="entry name" value="KOW"/>
    <property type="match status" value="1"/>
</dbReference>
<dbReference type="PANTHER" id="PTHR15818:SF2">
    <property type="entry name" value="G-PATCH DOMAIN AND KOW MOTIFS-CONTAINING PROTEIN"/>
    <property type="match status" value="1"/>
</dbReference>
<dbReference type="AlphaFoldDB" id="A0AAV1J1E7"/>
<feature type="compositionally biased region" description="Low complexity" evidence="3">
    <location>
        <begin position="339"/>
        <end position="350"/>
    </location>
</feature>
<feature type="compositionally biased region" description="Basic residues" evidence="3">
    <location>
        <begin position="384"/>
        <end position="405"/>
    </location>
</feature>
<comment type="subcellular location">
    <subcellularLocation>
        <location evidence="1">Nucleus</location>
    </subcellularLocation>
</comment>
<keyword evidence="2" id="KW-0539">Nucleus</keyword>
<gene>
    <name evidence="5" type="ORF">LNINA_LOCUS2114</name>
</gene>
<dbReference type="Pfam" id="PF00467">
    <property type="entry name" value="KOW"/>
    <property type="match status" value="1"/>
</dbReference>
<feature type="region of interest" description="Disordered" evidence="3">
    <location>
        <begin position="257"/>
        <end position="405"/>
    </location>
</feature>
<dbReference type="GO" id="GO:0000398">
    <property type="term" value="P:mRNA splicing, via spliceosome"/>
    <property type="evidence" value="ECO:0007669"/>
    <property type="project" value="InterPro"/>
</dbReference>
<proteinExistence type="predicted"/>
<dbReference type="Gene3D" id="2.30.30.30">
    <property type="match status" value="1"/>
</dbReference>
<dbReference type="InterPro" id="IPR014722">
    <property type="entry name" value="Rib_uL2_dom2"/>
</dbReference>
<dbReference type="InterPro" id="IPR026822">
    <property type="entry name" value="Spp2/MOS2_G-patch"/>
</dbReference>
<dbReference type="Proteomes" id="UP001497472">
    <property type="component" value="Unassembled WGS sequence"/>
</dbReference>
<accession>A0AAV1J1E7</accession>
<dbReference type="InterPro" id="IPR008991">
    <property type="entry name" value="Translation_prot_SH3-like_sf"/>
</dbReference>
<feature type="compositionally biased region" description="Basic and acidic residues" evidence="3">
    <location>
        <begin position="321"/>
        <end position="331"/>
    </location>
</feature>
<dbReference type="GO" id="GO:0005681">
    <property type="term" value="C:spliceosomal complex"/>
    <property type="evidence" value="ECO:0007669"/>
    <property type="project" value="TreeGrafter"/>
</dbReference>
<evidence type="ECO:0000256" key="3">
    <source>
        <dbReference type="SAM" id="MobiDB-lite"/>
    </source>
</evidence>
<protein>
    <recommendedName>
        <fullName evidence="4">KOW domain-containing protein</fullName>
    </recommendedName>
</protein>
<dbReference type="InterPro" id="IPR005824">
    <property type="entry name" value="KOW"/>
</dbReference>
<evidence type="ECO:0000256" key="2">
    <source>
        <dbReference type="ARBA" id="ARBA00023242"/>
    </source>
</evidence>
<organism evidence="5 6">
    <name type="scientific">Leptosia nina</name>
    <dbReference type="NCBI Taxonomy" id="320188"/>
    <lineage>
        <taxon>Eukaryota</taxon>
        <taxon>Metazoa</taxon>
        <taxon>Ecdysozoa</taxon>
        <taxon>Arthropoda</taxon>
        <taxon>Hexapoda</taxon>
        <taxon>Insecta</taxon>
        <taxon>Pterygota</taxon>
        <taxon>Neoptera</taxon>
        <taxon>Endopterygota</taxon>
        <taxon>Lepidoptera</taxon>
        <taxon>Glossata</taxon>
        <taxon>Ditrysia</taxon>
        <taxon>Papilionoidea</taxon>
        <taxon>Pieridae</taxon>
        <taxon>Pierinae</taxon>
        <taxon>Leptosia</taxon>
    </lineage>
</organism>
<dbReference type="EMBL" id="CAVLEF010000003">
    <property type="protein sequence ID" value="CAK1542200.1"/>
    <property type="molecule type" value="Genomic_DNA"/>
</dbReference>
<dbReference type="InterPro" id="IPR041993">
    <property type="entry name" value="GPKOW_KOW1"/>
</dbReference>
<comment type="caution">
    <text evidence="5">The sequence shown here is derived from an EMBL/GenBank/DDBJ whole genome shotgun (WGS) entry which is preliminary data.</text>
</comment>
<evidence type="ECO:0000313" key="5">
    <source>
        <dbReference type="EMBL" id="CAK1542200.1"/>
    </source>
</evidence>
<reference evidence="5 6" key="1">
    <citation type="submission" date="2023-11" db="EMBL/GenBank/DDBJ databases">
        <authorList>
            <person name="Okamura Y."/>
        </authorList>
    </citation>
    <scope>NUCLEOTIDE SEQUENCE [LARGE SCALE GENOMIC DNA]</scope>
</reference>
<evidence type="ECO:0000259" key="4">
    <source>
        <dbReference type="SMART" id="SM00739"/>
    </source>
</evidence>
<dbReference type="SUPFAM" id="SSF50104">
    <property type="entry name" value="Translation proteins SH3-like domain"/>
    <property type="match status" value="1"/>
</dbReference>
<evidence type="ECO:0000313" key="6">
    <source>
        <dbReference type="Proteomes" id="UP001497472"/>
    </source>
</evidence>
<sequence>MEPKKISFGFMKTKKQDKPVIVEKKDFIECVEEKAIKVVGGDIIEEKTPLVIPMKPNTLMTAERLKQIAEKVENFEEEDKKLDTESTNKVDPKNETLEEMAARELLEEAKKKEIVDVAKLVVPIPMLPVIDGQKESTMDDYDSVPIQDFGMAMLRGMGWTPGKEMSKYKQPQLRPKGLGLGADKVVKENQKKKTAKENEEELSIIKKAYVRITTGKYAGFYGQVVSLDEENGRAMVEIPIKKETVSLSEFMMQPVPKSEYDKQSKVINADSYEEYKKNESSQKAPNPRPKPEKDSSSGQRYNEKRKGNEEHHSNGSRLKKRNDSPDLDKERRRNKSSKRYSSSDSLNSSESDYRSRRRSYSSDSDREKRSHKKSSKGKRDIDKKRKGKKKKRDRDRSPNYKKYRK</sequence>
<feature type="compositionally biased region" description="Basic and acidic residues" evidence="3">
    <location>
        <begin position="289"/>
        <end position="313"/>
    </location>
</feature>
<feature type="domain" description="KOW" evidence="4">
    <location>
        <begin position="203"/>
        <end position="230"/>
    </location>
</feature>
<dbReference type="InterPro" id="IPR045166">
    <property type="entry name" value="Spp2-like"/>
</dbReference>
<evidence type="ECO:0000256" key="1">
    <source>
        <dbReference type="ARBA" id="ARBA00004123"/>
    </source>
</evidence>
<keyword evidence="6" id="KW-1185">Reference proteome</keyword>
<dbReference type="CDD" id="cd13152">
    <property type="entry name" value="KOW_GPKOW_A"/>
    <property type="match status" value="1"/>
</dbReference>
<dbReference type="PANTHER" id="PTHR15818">
    <property type="entry name" value="G PATCH AND KOW-CONTAINING"/>
    <property type="match status" value="1"/>
</dbReference>
<name>A0AAV1J1E7_9NEOP</name>
<dbReference type="Pfam" id="PF12656">
    <property type="entry name" value="G-patch_2"/>
    <property type="match status" value="1"/>
</dbReference>